<proteinExistence type="inferred from homology"/>
<dbReference type="InterPro" id="IPR010619">
    <property type="entry name" value="ThrE-like_N"/>
</dbReference>
<keyword evidence="2" id="KW-1003">Cell membrane</keyword>
<keyword evidence="3 7" id="KW-0812">Transmembrane</keyword>
<feature type="transmembrane region" description="Helical" evidence="7">
    <location>
        <begin position="169"/>
        <end position="191"/>
    </location>
</feature>
<evidence type="ECO:0000256" key="7">
    <source>
        <dbReference type="SAM" id="Phobius"/>
    </source>
</evidence>
<comment type="similarity">
    <text evidence="6">Belongs to the ThrE exporter (TC 2.A.79) family.</text>
</comment>
<dbReference type="Pfam" id="PF06738">
    <property type="entry name" value="ThrE"/>
    <property type="match status" value="1"/>
</dbReference>
<feature type="transmembrane region" description="Helical" evidence="7">
    <location>
        <begin position="197"/>
        <end position="216"/>
    </location>
</feature>
<dbReference type="Proteomes" id="UP000245014">
    <property type="component" value="Unassembled WGS sequence"/>
</dbReference>
<gene>
    <name evidence="9" type="ORF">DF188_03750</name>
</gene>
<evidence type="ECO:0000313" key="9">
    <source>
        <dbReference type="EMBL" id="PWE22235.1"/>
    </source>
</evidence>
<dbReference type="STRING" id="28200.GCA_001572935_01045"/>
<keyword evidence="4 7" id="KW-1133">Transmembrane helix</keyword>
<evidence type="ECO:0000256" key="3">
    <source>
        <dbReference type="ARBA" id="ARBA00022692"/>
    </source>
</evidence>
<feature type="transmembrane region" description="Helical" evidence="7">
    <location>
        <begin position="236"/>
        <end position="254"/>
    </location>
</feature>
<feature type="transmembrane region" description="Helical" evidence="7">
    <location>
        <begin position="116"/>
        <end position="135"/>
    </location>
</feature>
<accession>A0A2U2C1M9</accession>
<dbReference type="GO" id="GO:0005886">
    <property type="term" value="C:plasma membrane"/>
    <property type="evidence" value="ECO:0007669"/>
    <property type="project" value="UniProtKB-SubCell"/>
</dbReference>
<evidence type="ECO:0000256" key="5">
    <source>
        <dbReference type="ARBA" id="ARBA00023136"/>
    </source>
</evidence>
<evidence type="ECO:0000256" key="4">
    <source>
        <dbReference type="ARBA" id="ARBA00022989"/>
    </source>
</evidence>
<dbReference type="GO" id="GO:0015744">
    <property type="term" value="P:succinate transport"/>
    <property type="evidence" value="ECO:0007669"/>
    <property type="project" value="TreeGrafter"/>
</dbReference>
<dbReference type="PANTHER" id="PTHR34390:SF2">
    <property type="entry name" value="SUCCINATE TRANSPORTER SUBUNIT YJJP-RELATED"/>
    <property type="match status" value="1"/>
</dbReference>
<organism evidence="9 10">
    <name type="scientific">Aliarcobacter skirrowii</name>
    <dbReference type="NCBI Taxonomy" id="28200"/>
    <lineage>
        <taxon>Bacteria</taxon>
        <taxon>Pseudomonadati</taxon>
        <taxon>Campylobacterota</taxon>
        <taxon>Epsilonproteobacteria</taxon>
        <taxon>Campylobacterales</taxon>
        <taxon>Arcobacteraceae</taxon>
        <taxon>Aliarcobacter</taxon>
    </lineage>
</organism>
<keyword evidence="5 7" id="KW-0472">Membrane</keyword>
<name>A0A2U2C1M9_9BACT</name>
<dbReference type="RefSeq" id="WP_109066373.1">
    <property type="nucleotide sequence ID" value="NZ_QEYG01000053.1"/>
</dbReference>
<evidence type="ECO:0000256" key="6">
    <source>
        <dbReference type="ARBA" id="ARBA00034125"/>
    </source>
</evidence>
<evidence type="ECO:0000259" key="8">
    <source>
        <dbReference type="Pfam" id="PF06738"/>
    </source>
</evidence>
<evidence type="ECO:0000256" key="2">
    <source>
        <dbReference type="ARBA" id="ARBA00022475"/>
    </source>
</evidence>
<comment type="subcellular location">
    <subcellularLocation>
        <location evidence="1">Cell membrane</location>
        <topology evidence="1">Multi-pass membrane protein</topology>
    </subcellularLocation>
</comment>
<dbReference type="AlphaFoldDB" id="A0A2U2C1M9"/>
<feature type="domain" description="Threonine/serine exporter-like N-terminal" evidence="8">
    <location>
        <begin position="16"/>
        <end position="251"/>
    </location>
</feature>
<dbReference type="InterPro" id="IPR050539">
    <property type="entry name" value="ThrE_Dicarb/AminoAcid_Exp"/>
</dbReference>
<comment type="caution">
    <text evidence="9">The sequence shown here is derived from an EMBL/GenBank/DDBJ whole genome shotgun (WGS) entry which is preliminary data.</text>
</comment>
<evidence type="ECO:0000256" key="1">
    <source>
        <dbReference type="ARBA" id="ARBA00004651"/>
    </source>
</evidence>
<dbReference type="GO" id="GO:0022857">
    <property type="term" value="F:transmembrane transporter activity"/>
    <property type="evidence" value="ECO:0007669"/>
    <property type="project" value="InterPro"/>
</dbReference>
<sequence>MKNLSHEEQSIITRGIIKAAVLMSEYGAESILIEQTAQRLGRALGAASVELSLIPSAIVLTTLYGEQSVTTTRRVHHKPINMSIVCEIQNIVLKMEKNDHDINYLYDILKNLETKYYNRWLVVSMVGLACASFAFLQGGDYFAVATTFVAAFVAMFVRQELAKRRFVMIITFGITAFVATIIAAMAKIFAITSTPNIALAASVLLLAPGFAFVNSFLDSFKGYMMMGWGRWMDGMILTLASTVGIILAIAILGLEA</sequence>
<dbReference type="EMBL" id="QEYI01000002">
    <property type="protein sequence ID" value="PWE22235.1"/>
    <property type="molecule type" value="Genomic_DNA"/>
</dbReference>
<evidence type="ECO:0000313" key="10">
    <source>
        <dbReference type="Proteomes" id="UP000245014"/>
    </source>
</evidence>
<protein>
    <submittedName>
        <fullName evidence="9">Threonine/serine exporter</fullName>
    </submittedName>
</protein>
<dbReference type="PANTHER" id="PTHR34390">
    <property type="entry name" value="UPF0442 PROTEIN YJJB-RELATED"/>
    <property type="match status" value="1"/>
</dbReference>
<reference evidence="9 10" key="1">
    <citation type="submission" date="2018-05" db="EMBL/GenBank/DDBJ databases">
        <title>Antimicrobial susceptibility testing and genomic analysis of Arcobacter skirrowii strains and one Arcobacter butzleri isolated from German poultry farms.</title>
        <authorList>
            <person name="Haenel I."/>
            <person name="Hotzel H."/>
            <person name="Tomaso H."/>
            <person name="Busch A."/>
        </authorList>
    </citation>
    <scope>NUCLEOTIDE SEQUENCE [LARGE SCALE GENOMIC DNA]</scope>
    <source>
        <strain evidence="10">v</strain>
    </source>
</reference>